<feature type="binding site" evidence="19">
    <location>
        <position position="301"/>
    </location>
    <ligand>
        <name>Mg(2+)</name>
        <dbReference type="ChEBI" id="CHEBI:18420"/>
        <label>2</label>
    </ligand>
</feature>
<dbReference type="InterPro" id="IPR036897">
    <property type="entry name" value="CarbamoylP_synth_lsu_oligo_sf"/>
</dbReference>
<evidence type="ECO:0000256" key="7">
    <source>
        <dbReference type="ARBA" id="ARBA00022605"/>
    </source>
</evidence>
<feature type="binding site" evidence="19">
    <location>
        <position position="285"/>
    </location>
    <ligand>
        <name>Mg(2+)</name>
        <dbReference type="ChEBI" id="CHEBI:18420"/>
        <label>1</label>
    </ligand>
</feature>
<evidence type="ECO:0000256" key="3">
    <source>
        <dbReference type="ARBA" id="ARBA00005077"/>
    </source>
</evidence>
<dbReference type="InterPro" id="IPR058047">
    <property type="entry name" value="CPSase_preATP-grasp"/>
</dbReference>
<dbReference type="Gene3D" id="1.10.1030.10">
    <property type="entry name" value="Carbamoyl-phosphate synthetase, large subunit oligomerisation domain"/>
    <property type="match status" value="1"/>
</dbReference>
<keyword evidence="11 19" id="KW-0067">ATP-binding</keyword>
<feature type="binding site" evidence="19">
    <location>
        <position position="299"/>
    </location>
    <ligand>
        <name>Mn(2+)</name>
        <dbReference type="ChEBI" id="CHEBI:29035"/>
        <label>1</label>
    </ligand>
</feature>
<evidence type="ECO:0000313" key="23">
    <source>
        <dbReference type="Proteomes" id="UP000285478"/>
    </source>
</evidence>
<evidence type="ECO:0000256" key="5">
    <source>
        <dbReference type="ARBA" id="ARBA00022571"/>
    </source>
</evidence>
<dbReference type="AlphaFoldDB" id="A0A410H2B0"/>
<comment type="function">
    <text evidence="17 19">Large subunit of the glutamine-dependent carbamoyl phosphate synthetase (CPSase). CPSase catalyzes the formation of carbamoyl phosphate from the ammonia moiety of glutamine, carbonate, and phosphate donated by ATP, constituting the first step of 2 biosynthetic pathways, one leading to arginine and/or urea and the other to pyrimidine nucleotides. The large subunit (synthetase) binds the substrates ammonia (free or transferred from glutamine from the small subunit), hydrogencarbonate and ATP and carries out an ATP-coupled ligase reaction, activating hydrogencarbonate by forming carboxy phosphate which reacts with ammonia to form carbamoyl phosphate.</text>
</comment>
<dbReference type="Gene3D" id="3.30.470.20">
    <property type="entry name" value="ATP-grasp fold, B domain"/>
    <property type="match status" value="2"/>
</dbReference>
<dbReference type="InterPro" id="IPR033937">
    <property type="entry name" value="MGS_CPS_CarB"/>
</dbReference>
<feature type="binding site" evidence="19">
    <location>
        <position position="176"/>
    </location>
    <ligand>
        <name>ATP</name>
        <dbReference type="ChEBI" id="CHEBI:30616"/>
        <label>1</label>
    </ligand>
</feature>
<comment type="cofactor">
    <cofactor evidence="1">
        <name>Mn(2+)</name>
        <dbReference type="ChEBI" id="CHEBI:29035"/>
    </cofactor>
</comment>
<evidence type="ECO:0000256" key="12">
    <source>
        <dbReference type="ARBA" id="ARBA00022842"/>
    </source>
</evidence>
<dbReference type="SUPFAM" id="SSF52335">
    <property type="entry name" value="Methylglyoxal synthase-like"/>
    <property type="match status" value="1"/>
</dbReference>
<feature type="binding site" evidence="19">
    <location>
        <position position="831"/>
    </location>
    <ligand>
        <name>Mn(2+)</name>
        <dbReference type="ChEBI" id="CHEBI:29035"/>
        <label>3</label>
    </ligand>
</feature>
<keyword evidence="14" id="KW-0464">Manganese</keyword>
<feature type="binding site" evidence="19">
    <location>
        <position position="843"/>
    </location>
    <ligand>
        <name>ATP</name>
        <dbReference type="ChEBI" id="CHEBI:30616"/>
        <label>2</label>
    </ligand>
</feature>
<dbReference type="NCBIfam" id="NF003671">
    <property type="entry name" value="PRK05294.1"/>
    <property type="match status" value="1"/>
</dbReference>
<feature type="binding site" evidence="19">
    <location>
        <position position="843"/>
    </location>
    <ligand>
        <name>Mg(2+)</name>
        <dbReference type="ChEBI" id="CHEBI:18420"/>
        <label>4</label>
    </ligand>
</feature>
<feature type="domain" description="ATP-grasp" evidence="20">
    <location>
        <begin position="133"/>
        <end position="328"/>
    </location>
</feature>
<feature type="region of interest" description="Allosteric domain" evidence="19">
    <location>
        <begin position="939"/>
        <end position="1070"/>
    </location>
</feature>
<keyword evidence="6 19" id="KW-0436">Ligase</keyword>
<evidence type="ECO:0000256" key="15">
    <source>
        <dbReference type="ARBA" id="ARBA00047359"/>
    </source>
</evidence>
<dbReference type="FunFam" id="3.30.470.20:FF:000013">
    <property type="entry name" value="Carbamoyl-phosphate synthase large chain"/>
    <property type="match status" value="1"/>
</dbReference>
<keyword evidence="12" id="KW-0460">Magnesium</keyword>
<dbReference type="InterPro" id="IPR016185">
    <property type="entry name" value="PreATP-grasp_dom_sf"/>
</dbReference>
<feature type="binding site" evidence="19">
    <location>
        <position position="831"/>
    </location>
    <ligand>
        <name>ATP</name>
        <dbReference type="ChEBI" id="CHEBI:30616"/>
        <label>2</label>
    </ligand>
</feature>
<dbReference type="Pfam" id="PF02786">
    <property type="entry name" value="CPSase_L_D2"/>
    <property type="match status" value="2"/>
</dbReference>
<feature type="binding site" evidence="19">
    <location>
        <position position="210"/>
    </location>
    <ligand>
        <name>ATP</name>
        <dbReference type="ChEBI" id="CHEBI:30616"/>
        <label>1</label>
    </ligand>
</feature>
<feature type="binding site" evidence="19">
    <location>
        <position position="845"/>
    </location>
    <ligand>
        <name>Mg(2+)</name>
        <dbReference type="ChEBI" id="CHEBI:18420"/>
        <label>4</label>
    </ligand>
</feature>
<keyword evidence="13 19" id="KW-0665">Pyrimidine biosynthesis</keyword>
<dbReference type="GO" id="GO:0005524">
    <property type="term" value="F:ATP binding"/>
    <property type="evidence" value="ECO:0007669"/>
    <property type="project" value="UniProtKB-UniRule"/>
</dbReference>
<feature type="binding site" evidence="19">
    <location>
        <position position="843"/>
    </location>
    <ligand>
        <name>Mg(2+)</name>
        <dbReference type="ChEBI" id="CHEBI:18420"/>
        <label>3</label>
    </ligand>
</feature>
<dbReference type="GO" id="GO:0046872">
    <property type="term" value="F:metal ion binding"/>
    <property type="evidence" value="ECO:0007669"/>
    <property type="project" value="UniProtKB-KW"/>
</dbReference>
<feature type="binding site" evidence="19">
    <location>
        <position position="791"/>
    </location>
    <ligand>
        <name>ATP</name>
        <dbReference type="ChEBI" id="CHEBI:30616"/>
        <label>2</label>
    </ligand>
</feature>
<feature type="binding site" evidence="19">
    <location>
        <position position="845"/>
    </location>
    <ligand>
        <name>Mn(2+)</name>
        <dbReference type="ChEBI" id="CHEBI:29035"/>
        <label>4</label>
    </ligand>
</feature>
<dbReference type="Gene3D" id="3.40.50.1380">
    <property type="entry name" value="Methylglyoxal synthase-like domain"/>
    <property type="match status" value="1"/>
</dbReference>
<evidence type="ECO:0000256" key="14">
    <source>
        <dbReference type="ARBA" id="ARBA00023211"/>
    </source>
</evidence>
<comment type="catalytic activity">
    <reaction evidence="15 19">
        <text>hydrogencarbonate + NH4(+) + 2 ATP = carbamoyl phosphate + 2 ADP + phosphate + 2 H(+)</text>
        <dbReference type="Rhea" id="RHEA:18029"/>
        <dbReference type="ChEBI" id="CHEBI:15378"/>
        <dbReference type="ChEBI" id="CHEBI:17544"/>
        <dbReference type="ChEBI" id="CHEBI:28938"/>
        <dbReference type="ChEBI" id="CHEBI:30616"/>
        <dbReference type="ChEBI" id="CHEBI:43474"/>
        <dbReference type="ChEBI" id="CHEBI:58228"/>
        <dbReference type="ChEBI" id="CHEBI:456216"/>
        <dbReference type="EC" id="6.3.4.16"/>
    </reaction>
</comment>
<evidence type="ECO:0000256" key="4">
    <source>
        <dbReference type="ARBA" id="ARBA00009799"/>
    </source>
</evidence>
<dbReference type="SUPFAM" id="SSF48108">
    <property type="entry name" value="Carbamoyl phosphate synthetase, large subunit connection domain"/>
    <property type="match status" value="1"/>
</dbReference>
<dbReference type="EMBL" id="CP035033">
    <property type="protein sequence ID" value="QAB15063.1"/>
    <property type="molecule type" value="Genomic_DNA"/>
</dbReference>
<dbReference type="SMART" id="SM01096">
    <property type="entry name" value="CPSase_L_D3"/>
    <property type="match status" value="1"/>
</dbReference>
<dbReference type="PROSITE" id="PS50975">
    <property type="entry name" value="ATP_GRASP"/>
    <property type="match status" value="2"/>
</dbReference>
<evidence type="ECO:0000256" key="1">
    <source>
        <dbReference type="ARBA" id="ARBA00001936"/>
    </source>
</evidence>
<dbReference type="SMART" id="SM00851">
    <property type="entry name" value="MGS"/>
    <property type="match status" value="1"/>
</dbReference>
<feature type="binding site" evidence="19">
    <location>
        <position position="299"/>
    </location>
    <ligand>
        <name>Mg(2+)</name>
        <dbReference type="ChEBI" id="CHEBI:18420"/>
        <label>2</label>
    </ligand>
</feature>
<dbReference type="PROSITE" id="PS51855">
    <property type="entry name" value="MGS"/>
    <property type="match status" value="1"/>
</dbReference>
<dbReference type="GO" id="GO:0004087">
    <property type="term" value="F:carbamoyl-phosphate synthase (ammonia) activity"/>
    <property type="evidence" value="ECO:0007669"/>
    <property type="project" value="UniProtKB-EC"/>
</dbReference>
<dbReference type="GO" id="GO:0004088">
    <property type="term" value="F:carbamoyl-phosphate synthase (glutamine-hydrolyzing) activity"/>
    <property type="evidence" value="ECO:0007669"/>
    <property type="project" value="UniProtKB-UniRule"/>
</dbReference>
<evidence type="ECO:0000313" key="22">
    <source>
        <dbReference type="EMBL" id="QAB15063.1"/>
    </source>
</evidence>
<keyword evidence="9 19" id="KW-0677">Repeat</keyword>
<dbReference type="GO" id="GO:0005737">
    <property type="term" value="C:cytoplasm"/>
    <property type="evidence" value="ECO:0007669"/>
    <property type="project" value="TreeGrafter"/>
</dbReference>
<dbReference type="HAMAP" id="MF_01210_B">
    <property type="entry name" value="CPSase_L_chain_B"/>
    <property type="match status" value="1"/>
</dbReference>
<feature type="binding site" evidence="19">
    <location>
        <position position="208"/>
    </location>
    <ligand>
        <name>ATP</name>
        <dbReference type="ChEBI" id="CHEBI:30616"/>
        <label>1</label>
    </ligand>
</feature>
<dbReference type="InterPro" id="IPR011761">
    <property type="entry name" value="ATP-grasp"/>
</dbReference>
<dbReference type="PRINTS" id="PR00098">
    <property type="entry name" value="CPSASE"/>
</dbReference>
<keyword evidence="10 19" id="KW-0547">Nucleotide-binding</keyword>
<dbReference type="EC" id="6.3.4.16" evidence="19"/>
<dbReference type="GO" id="GO:0006526">
    <property type="term" value="P:L-arginine biosynthetic process"/>
    <property type="evidence" value="ECO:0007669"/>
    <property type="project" value="UniProtKB-UniRule"/>
</dbReference>
<dbReference type="UniPathway" id="UPA00070">
    <property type="reaction ID" value="UER00115"/>
</dbReference>
<comment type="domain">
    <text evidence="19">The large subunit is composed of 2 ATP-grasp domains that are involved in binding the 2 ATP molecules needed for carbamoyl phosphate synthesis. The N-terminal ATP-grasp domain (referred to as the carboxyphosphate synthetic component) catalyzes the ATP-dependent phosphorylation of hydrogencarbonate to carboxyphosphate and the subsequent nucleophilic attack by ammonia to form a carbamate intermediate. The C-terminal ATP-grasp domain (referred to as the carbamoyl phosphate synthetic component) then catalyzes the phosphorylation of carbamate with the second ATP to form the end product carbamoyl phosphate. The reactive and unstable enzyme intermediates are sequentially channeled from one active site to the next through the interior of the protein over a distance of at least 96 A.</text>
</comment>
<comment type="similarity">
    <text evidence="4 19">Belongs to the CarB family.</text>
</comment>
<dbReference type="KEGG" id="htr:EPV75_04940"/>
<evidence type="ECO:0000256" key="17">
    <source>
        <dbReference type="ARBA" id="ARBA00057223"/>
    </source>
</evidence>
<comment type="pathway">
    <text evidence="2 19">Pyrimidine metabolism; UMP biosynthesis via de novo pathway; (S)-dihydroorotate from bicarbonate: step 1/3.</text>
</comment>
<feature type="region of interest" description="Carboxyphosphate synthetic domain" evidence="19">
    <location>
        <begin position="1"/>
        <end position="403"/>
    </location>
</feature>
<comment type="caution">
    <text evidence="19">Lacks conserved residue(s) required for the propagation of feature annotation.</text>
</comment>
<feature type="binding site" evidence="19">
    <location>
        <position position="241"/>
    </location>
    <ligand>
        <name>ATP</name>
        <dbReference type="ChEBI" id="CHEBI:30616"/>
        <label>1</label>
    </ligand>
</feature>
<feature type="binding site" evidence="19">
    <location>
        <position position="756"/>
    </location>
    <ligand>
        <name>ATP</name>
        <dbReference type="ChEBI" id="CHEBI:30616"/>
        <label>2</label>
    </ligand>
</feature>
<dbReference type="FunFam" id="1.10.1030.10:FF:000002">
    <property type="entry name" value="Carbamoyl-phosphate synthase large chain"/>
    <property type="match status" value="1"/>
</dbReference>
<dbReference type="NCBIfam" id="NF009455">
    <property type="entry name" value="PRK12815.1"/>
    <property type="match status" value="1"/>
</dbReference>
<dbReference type="Proteomes" id="UP000285478">
    <property type="component" value="Chromosome"/>
</dbReference>
<dbReference type="GO" id="GO:0044205">
    <property type="term" value="P:'de novo' UMP biosynthetic process"/>
    <property type="evidence" value="ECO:0007669"/>
    <property type="project" value="UniProtKB-UniRule"/>
</dbReference>
<evidence type="ECO:0000256" key="19">
    <source>
        <dbReference type="HAMAP-Rule" id="MF_01210"/>
    </source>
</evidence>
<evidence type="ECO:0000256" key="8">
    <source>
        <dbReference type="ARBA" id="ARBA00022723"/>
    </source>
</evidence>
<feature type="binding site" evidence="19">
    <location>
        <position position="215"/>
    </location>
    <ligand>
        <name>ATP</name>
        <dbReference type="ChEBI" id="CHEBI:30616"/>
        <label>1</label>
    </ligand>
</feature>
<feature type="binding site" evidence="19">
    <location>
        <position position="843"/>
    </location>
    <ligand>
        <name>Mn(2+)</name>
        <dbReference type="ChEBI" id="CHEBI:29035"/>
        <label>3</label>
    </ligand>
</feature>
<dbReference type="GO" id="GO:0006541">
    <property type="term" value="P:glutamine metabolic process"/>
    <property type="evidence" value="ECO:0007669"/>
    <property type="project" value="TreeGrafter"/>
</dbReference>
<evidence type="ECO:0000256" key="2">
    <source>
        <dbReference type="ARBA" id="ARBA00004812"/>
    </source>
</evidence>
<feature type="binding site" evidence="19">
    <location>
        <position position="790"/>
    </location>
    <ligand>
        <name>ATP</name>
        <dbReference type="ChEBI" id="CHEBI:30616"/>
        <label>2</label>
    </ligand>
</feature>
<feature type="binding site" evidence="19">
    <location>
        <position position="243"/>
    </location>
    <ligand>
        <name>ATP</name>
        <dbReference type="ChEBI" id="CHEBI:30616"/>
        <label>1</label>
    </ligand>
</feature>
<evidence type="ECO:0000256" key="13">
    <source>
        <dbReference type="ARBA" id="ARBA00022975"/>
    </source>
</evidence>
<evidence type="ECO:0000256" key="11">
    <source>
        <dbReference type="ARBA" id="ARBA00022840"/>
    </source>
</evidence>
<keyword evidence="23" id="KW-1185">Reference proteome</keyword>
<dbReference type="PROSITE" id="PS00867">
    <property type="entry name" value="CPSASE_2"/>
    <property type="match status" value="2"/>
</dbReference>
<dbReference type="FunFam" id="3.40.50.20:FF:000001">
    <property type="entry name" value="Carbamoyl-phosphate synthase large chain"/>
    <property type="match status" value="1"/>
</dbReference>
<dbReference type="FunFam" id="3.40.50.20:FF:000003">
    <property type="entry name" value="Carbamoyl-phosphate synthase large chain"/>
    <property type="match status" value="1"/>
</dbReference>
<dbReference type="SUPFAM" id="SSF56059">
    <property type="entry name" value="Glutathione synthetase ATP-binding domain-like"/>
    <property type="match status" value="2"/>
</dbReference>
<dbReference type="Gene3D" id="3.40.50.20">
    <property type="match status" value="2"/>
</dbReference>
<reference evidence="22 23" key="1">
    <citation type="journal article" date="2018" name="Environ. Microbiol.">
        <title>Genomes of ubiquitous marine and hypersaline Hydrogenovibrio, Thiomicrorhabdus and Thiomicrospira spp. encode a diversity of mechanisms to sustain chemolithoautotrophy in heterogeneous environments.</title>
        <authorList>
            <person name="Scott K.M."/>
            <person name="Williams J."/>
            <person name="Porter C.M.B."/>
            <person name="Russel S."/>
            <person name="Harmer T.L."/>
            <person name="Paul J.H."/>
            <person name="Antonen K.M."/>
            <person name="Bridges M.K."/>
            <person name="Camper G.J."/>
            <person name="Campla C.K."/>
            <person name="Casella L.G."/>
            <person name="Chase E."/>
            <person name="Conrad J.W."/>
            <person name="Cruz M.C."/>
            <person name="Dunlap D.S."/>
            <person name="Duran L."/>
            <person name="Fahsbender E.M."/>
            <person name="Goldsmith D.B."/>
            <person name="Keeley R.F."/>
            <person name="Kondoff M.R."/>
            <person name="Kussy B.I."/>
            <person name="Lane M.K."/>
            <person name="Lawler S."/>
            <person name="Leigh B.A."/>
            <person name="Lewis C."/>
            <person name="Lostal L.M."/>
            <person name="Marking D."/>
            <person name="Mancera P.A."/>
            <person name="McClenthan E.C."/>
            <person name="McIntyre E.A."/>
            <person name="Mine J.A."/>
            <person name="Modi S."/>
            <person name="Moore B.D."/>
            <person name="Morgan W.A."/>
            <person name="Nelson K.M."/>
            <person name="Nguyen K.N."/>
            <person name="Ogburn N."/>
            <person name="Parrino D.G."/>
            <person name="Pedapudi A.D."/>
            <person name="Pelham R.P."/>
            <person name="Preece A.M."/>
            <person name="Rampersad E.A."/>
            <person name="Richardson J.C."/>
            <person name="Rodgers C.M."/>
            <person name="Schaffer B.L."/>
            <person name="Sheridan N.E."/>
            <person name="Solone M.R."/>
            <person name="Staley Z.R."/>
            <person name="Tabuchi M."/>
            <person name="Waide R.J."/>
            <person name="Wanjugi P.W."/>
            <person name="Young S."/>
            <person name="Clum A."/>
            <person name="Daum C."/>
            <person name="Huntemann M."/>
            <person name="Ivanova N."/>
            <person name="Kyrpides N."/>
            <person name="Mikhailova N."/>
            <person name="Palaniappan K."/>
            <person name="Pillay M."/>
            <person name="Reddy T.B.K."/>
            <person name="Shapiro N."/>
            <person name="Stamatis D."/>
            <person name="Varghese N."/>
            <person name="Woyke T."/>
            <person name="Boden R."/>
            <person name="Freyermuth S.K."/>
            <person name="Kerfeld C.A."/>
        </authorList>
    </citation>
    <scope>NUCLEOTIDE SEQUENCE [LARGE SCALE GENOMIC DNA]</scope>
    <source>
        <strain evidence="22 23">JR-2</strain>
    </source>
</reference>
<keyword evidence="8" id="KW-0479">Metal-binding</keyword>
<dbReference type="PROSITE" id="PS51257">
    <property type="entry name" value="PROKAR_LIPOPROTEIN"/>
    <property type="match status" value="1"/>
</dbReference>
<comment type="subunit">
    <text evidence="18 19">Composed of two chains; the small (or glutamine) chain promotes the hydrolysis of glutamine to ammonia, which is used by the large (or ammonia) chain to synthesize carbamoyl phosphate. Tetramer of heterodimers (alpha,beta)4.</text>
</comment>
<evidence type="ECO:0000259" key="21">
    <source>
        <dbReference type="PROSITE" id="PS51855"/>
    </source>
</evidence>
<comment type="pathway">
    <text evidence="3 19">Amino-acid biosynthesis; L-arginine biosynthesis; carbamoyl phosphate from bicarbonate: step 1/1.</text>
</comment>
<accession>A0A410H2B0</accession>
<dbReference type="InterPro" id="IPR006275">
    <property type="entry name" value="CPSase_lsu"/>
</dbReference>
<dbReference type="UniPathway" id="UPA00068">
    <property type="reaction ID" value="UER00171"/>
</dbReference>
<feature type="binding site" evidence="19">
    <location>
        <position position="169"/>
    </location>
    <ligand>
        <name>ATP</name>
        <dbReference type="ChEBI" id="CHEBI:30616"/>
        <label>1</label>
    </ligand>
</feature>
<gene>
    <name evidence="19" type="primary">carB</name>
    <name evidence="22" type="ORF">EPV75_04940</name>
</gene>
<comment type="catalytic activity">
    <reaction evidence="16 19">
        <text>hydrogencarbonate + L-glutamine + 2 ATP + H2O = carbamoyl phosphate + L-glutamate + 2 ADP + phosphate + 2 H(+)</text>
        <dbReference type="Rhea" id="RHEA:18633"/>
        <dbReference type="ChEBI" id="CHEBI:15377"/>
        <dbReference type="ChEBI" id="CHEBI:15378"/>
        <dbReference type="ChEBI" id="CHEBI:17544"/>
        <dbReference type="ChEBI" id="CHEBI:29985"/>
        <dbReference type="ChEBI" id="CHEBI:30616"/>
        <dbReference type="ChEBI" id="CHEBI:43474"/>
        <dbReference type="ChEBI" id="CHEBI:58228"/>
        <dbReference type="ChEBI" id="CHEBI:58359"/>
        <dbReference type="ChEBI" id="CHEBI:456216"/>
        <dbReference type="EC" id="6.3.5.5"/>
    </reaction>
</comment>
<evidence type="ECO:0000259" key="20">
    <source>
        <dbReference type="PROSITE" id="PS50975"/>
    </source>
</evidence>
<feature type="domain" description="ATP-grasp" evidence="20">
    <location>
        <begin position="681"/>
        <end position="872"/>
    </location>
</feature>
<feature type="binding site" evidence="19">
    <location>
        <position position="301"/>
    </location>
    <ligand>
        <name>Mn(2+)</name>
        <dbReference type="ChEBI" id="CHEBI:29035"/>
        <label>2</label>
    </ligand>
</feature>
<dbReference type="InterPro" id="IPR011607">
    <property type="entry name" value="MGS-like_dom"/>
</dbReference>
<dbReference type="NCBIfam" id="TIGR01369">
    <property type="entry name" value="CPSaseII_lrg"/>
    <property type="match status" value="1"/>
</dbReference>
<proteinExistence type="inferred from homology"/>
<feature type="binding site" evidence="19">
    <location>
        <position position="831"/>
    </location>
    <ligand>
        <name>Mg(2+)</name>
        <dbReference type="ChEBI" id="CHEBI:18420"/>
        <label>3</label>
    </ligand>
</feature>
<dbReference type="FunFam" id="3.30.1490.20:FF:000001">
    <property type="entry name" value="Carbamoyl-phosphate synthase large chain"/>
    <property type="match status" value="1"/>
</dbReference>
<dbReference type="InterPro" id="IPR005479">
    <property type="entry name" value="CPAse_ATP-bd"/>
</dbReference>
<feature type="binding site" evidence="19">
    <location>
        <position position="843"/>
    </location>
    <ligand>
        <name>Mn(2+)</name>
        <dbReference type="ChEBI" id="CHEBI:29035"/>
        <label>4</label>
    </ligand>
</feature>
<dbReference type="InterPro" id="IPR036914">
    <property type="entry name" value="MGS-like_dom_sf"/>
</dbReference>
<dbReference type="FunFam" id="3.30.470.20:FF:000007">
    <property type="entry name" value="Carbamoyl-phosphate synthase large chain"/>
    <property type="match status" value="1"/>
</dbReference>
<dbReference type="InterPro" id="IPR005483">
    <property type="entry name" value="CPSase_dom"/>
</dbReference>
<comment type="cofactor">
    <cofactor evidence="19">
        <name>Mg(2+)</name>
        <dbReference type="ChEBI" id="CHEBI:18420"/>
    </cofactor>
    <cofactor evidence="19">
        <name>Mn(2+)</name>
        <dbReference type="ChEBI" id="CHEBI:29035"/>
    </cofactor>
    <text evidence="19">Binds 4 Mg(2+) or Mn(2+) ions per subunit.</text>
</comment>
<dbReference type="HAMAP" id="MF_01210_A">
    <property type="entry name" value="CPSase_L_chain_A"/>
    <property type="match status" value="1"/>
</dbReference>
<feature type="binding site" evidence="19">
    <location>
        <position position="242"/>
    </location>
    <ligand>
        <name>ATP</name>
        <dbReference type="ChEBI" id="CHEBI:30616"/>
        <label>1</label>
    </ligand>
</feature>
<evidence type="ECO:0000256" key="18">
    <source>
        <dbReference type="ARBA" id="ARBA00062056"/>
    </source>
</evidence>
<evidence type="ECO:0000256" key="10">
    <source>
        <dbReference type="ARBA" id="ARBA00022741"/>
    </source>
</evidence>
<feature type="binding site" evidence="19">
    <location>
        <position position="788"/>
    </location>
    <ligand>
        <name>ATP</name>
        <dbReference type="ChEBI" id="CHEBI:30616"/>
        <label>2</label>
    </ligand>
</feature>
<dbReference type="PANTHER" id="PTHR11405">
    <property type="entry name" value="CARBAMOYLTRANSFERASE FAMILY MEMBER"/>
    <property type="match status" value="1"/>
</dbReference>
<evidence type="ECO:0000256" key="16">
    <source>
        <dbReference type="ARBA" id="ARBA00048816"/>
    </source>
</evidence>
<feature type="binding site" evidence="19">
    <location>
        <position position="129"/>
    </location>
    <ligand>
        <name>ATP</name>
        <dbReference type="ChEBI" id="CHEBI:30616"/>
        <label>1</label>
    </ligand>
</feature>
<feature type="binding site" evidence="19">
    <location>
        <position position="285"/>
    </location>
    <ligand>
        <name>Mn(2+)</name>
        <dbReference type="ChEBI" id="CHEBI:29035"/>
        <label>1</label>
    </ligand>
</feature>
<dbReference type="Pfam" id="PF02787">
    <property type="entry name" value="CPSase_L_D3"/>
    <property type="match status" value="1"/>
</dbReference>
<dbReference type="EC" id="6.3.5.5" evidence="19"/>
<feature type="binding site" evidence="19">
    <location>
        <position position="299"/>
    </location>
    <ligand>
        <name>Mg(2+)</name>
        <dbReference type="ChEBI" id="CHEBI:18420"/>
        <label>1</label>
    </ligand>
</feature>
<dbReference type="PROSITE" id="PS00866">
    <property type="entry name" value="CPSASE_1"/>
    <property type="match status" value="1"/>
</dbReference>
<feature type="binding site" evidence="19">
    <location>
        <position position="285"/>
    </location>
    <ligand>
        <name>ATP</name>
        <dbReference type="ChEBI" id="CHEBI:30616"/>
        <label>1</label>
    </ligand>
</feature>
<protein>
    <recommendedName>
        <fullName evidence="19">Carbamoyl phosphate synthase large chain</fullName>
        <ecNumber evidence="19">6.3.4.16</ecNumber>
        <ecNumber evidence="19">6.3.5.5</ecNumber>
    </recommendedName>
    <alternativeName>
        <fullName evidence="19">Carbamoyl phosphate synthetase ammonia chain</fullName>
    </alternativeName>
</protein>
<evidence type="ECO:0000256" key="6">
    <source>
        <dbReference type="ARBA" id="ARBA00022598"/>
    </source>
</evidence>
<dbReference type="CDD" id="cd01424">
    <property type="entry name" value="MGS_CPS_II"/>
    <property type="match status" value="1"/>
</dbReference>
<feature type="binding site" evidence="19">
    <location>
        <position position="299"/>
    </location>
    <ligand>
        <name>Mn(2+)</name>
        <dbReference type="ChEBI" id="CHEBI:29035"/>
        <label>2</label>
    </ligand>
</feature>
<feature type="binding site" evidence="19">
    <location>
        <position position="717"/>
    </location>
    <ligand>
        <name>ATP</name>
        <dbReference type="ChEBI" id="CHEBI:30616"/>
        <label>2</label>
    </ligand>
</feature>
<feature type="domain" description="MGS-like" evidence="21">
    <location>
        <begin position="939"/>
        <end position="1070"/>
    </location>
</feature>
<feature type="binding site" evidence="19">
    <location>
        <position position="175"/>
    </location>
    <ligand>
        <name>ATP</name>
        <dbReference type="ChEBI" id="CHEBI:30616"/>
        <label>1</label>
    </ligand>
</feature>
<dbReference type="InterPro" id="IPR005480">
    <property type="entry name" value="CPSase_lsu_oligo"/>
</dbReference>
<name>A0A410H2B0_9GAMM</name>
<dbReference type="Pfam" id="PF25596">
    <property type="entry name" value="CPSase_L_D1"/>
    <property type="match status" value="2"/>
</dbReference>
<evidence type="ECO:0000256" key="9">
    <source>
        <dbReference type="ARBA" id="ARBA00022737"/>
    </source>
</evidence>
<dbReference type="Pfam" id="PF02142">
    <property type="entry name" value="MGS"/>
    <property type="match status" value="1"/>
</dbReference>
<feature type="binding site" evidence="19">
    <location>
        <position position="789"/>
    </location>
    <ligand>
        <name>ATP</name>
        <dbReference type="ChEBI" id="CHEBI:30616"/>
        <label>2</label>
    </ligand>
</feature>
<feature type="binding site" evidence="19">
    <location>
        <position position="758"/>
    </location>
    <ligand>
        <name>ATP</name>
        <dbReference type="ChEBI" id="CHEBI:30616"/>
        <label>2</label>
    </ligand>
</feature>
<dbReference type="RefSeq" id="WP_128384659.1">
    <property type="nucleotide sequence ID" value="NZ_CP035033.1"/>
</dbReference>
<dbReference type="PANTHER" id="PTHR11405:SF53">
    <property type="entry name" value="CARBAMOYL-PHOSPHATE SYNTHASE [AMMONIA], MITOCHONDRIAL"/>
    <property type="match status" value="1"/>
</dbReference>
<organism evidence="22 23">
    <name type="scientific">Hydrogenovibrio thermophilus</name>
    <dbReference type="NCBI Taxonomy" id="265883"/>
    <lineage>
        <taxon>Bacteria</taxon>
        <taxon>Pseudomonadati</taxon>
        <taxon>Pseudomonadota</taxon>
        <taxon>Gammaproteobacteria</taxon>
        <taxon>Thiotrichales</taxon>
        <taxon>Piscirickettsiaceae</taxon>
        <taxon>Hydrogenovibrio</taxon>
    </lineage>
</organism>
<keyword evidence="5 19" id="KW-0055">Arginine biosynthesis</keyword>
<sequence length="1070" mass="117793">MPKRSDLESILIIGAGPIIIGQACEFDYSGVQACKALKEEGYRVILVNSNPATIMTDPEMADATYIEPIEWKTVRNIIAQERPDAILPTMGGQTALNCALDLDKHGVLEEFNVELIGANADAIDKAENRDRFRQAMTKIGLDMPVSDVAHNMEEAWAIQEKVGFPTIIRPSFTLGGSGGGIAYNKAEFEQICKFGLDLSPTKELLIEESILGWKEYEMEVVRDKNDNAIIICSIENLDPMGVHTGDSITVAPAQTLTDKEYQIMRNASLAVLREIGVETGGSNVQFSINPETGRMIIIEMNPRVSRSSALASKATGFPIAKVAAKLAVGYTLDELSNDITDGATPASFEPSIDYVVTKIPRFTFEKFPQADARLSTQMKSVGEVMAMGRNFQESLQKALRGLETGKDGLDEVMPLATMDEKDIKDVLRQELRAPGPERLWYVADAFRAGWSLETVYEISRIDPWFLSQIKQLVDMEDDIKQRGLDALDENLLRQLKRKGFSDNRLAKLLDTDAAFIRKFRHTLNVRPVYKRVDTCAAEFETSTAYMYSTYEEECEAAPSEREKIMVLGGGPNRIGQGIEFDYCCVHAAMAMREDGYETIMVNCNPETVSTDYDTSDRLYFEPLTLEDVLEIVEVEKPKGVIVQYGGQTPLKLAEDLEAAGVPIIGTSPESIDLAEDRERFQQMLYGLDLQQPPNRTARSEEQALALANEIGYPLVVRPSYVLGGRAMEIVYNDADLSRYMTEAVKVSNDSPVLLDRFLDDAVELDVDAVSDGEQVVIGGVMEHIEQAGIHSGDSACSLPPYSIPMHIQDEIRSQVEKMAKALSVVGLMNTQFAVKGDEIYVLEVNPRASRTVPFVSKAIGHPLAKIAARCMVGQKLADQQFVKEVRPTHFSVKEAVFPFIKFLGVDPILGPEMKSTGEVMGVGDTFAEAYQKAQLAGGTILPTSGKAFLSVRQADRVKVIDLANKLIAKGFTILATRGTAKSLEEAGIECEIVNKVTEGRPNIVDSIVNEEVDLIVNTSDGSVSIKDSSSIRREALMHKTCYTTTMAGALAMVASMDYLDNQKVTKLQAI</sequence>
<feature type="binding site" evidence="19">
    <location>
        <position position="299"/>
    </location>
    <ligand>
        <name>ATP</name>
        <dbReference type="ChEBI" id="CHEBI:30616"/>
        <label>1</label>
    </ligand>
</feature>
<dbReference type="SUPFAM" id="SSF52440">
    <property type="entry name" value="PreATP-grasp domain"/>
    <property type="match status" value="2"/>
</dbReference>
<keyword evidence="7 19" id="KW-0028">Amino-acid biosynthesis</keyword>
<feature type="binding site" evidence="19">
    <location>
        <position position="763"/>
    </location>
    <ligand>
        <name>ATP</name>
        <dbReference type="ChEBI" id="CHEBI:30616"/>
        <label>2</label>
    </ligand>
</feature>